<dbReference type="PRINTS" id="PR00385">
    <property type="entry name" value="P450"/>
</dbReference>
<dbReference type="Pfam" id="PF00067">
    <property type="entry name" value="p450"/>
    <property type="match status" value="1"/>
</dbReference>
<name>A0ABT1KAS2_9ACTN</name>
<dbReference type="PROSITE" id="PS00086">
    <property type="entry name" value="CYTOCHROME_P450"/>
    <property type="match status" value="1"/>
</dbReference>
<sequence>MSDAVPDYPFRNPSALEPPPEWADLRDGCPVAPIRLASGDQALLLTRYEDVRRVLSDPRFTRQLDAGDAARVTANESGGVFGRSDTATSAMSASGEAHMQWRRLVGRAFTAKRVLAMRPRMEEMADRLVDAMVAQGPPADLVAGLGFPLPVWVICDLLGVPDSDRDRFSYWSDTMLSMTRYTQAQIDAAQAEFDAYLAAHVGAKRAEPGEDLLSELIGIVDAADGRLTEPLLVGTARGLLVAGHETTANMIGKMAAMLLADRSRWEALLAEPALVHPAVEEVLRFDANPGFGMPRYLTEQVEVGGRELPAGTTVICSMAAANRDERAFGRADAMDLRRSPNPHLAFGVGPHSCLGQALARTELQTVLDVLLRRLPGLELAVPAAELAAREGLLVGGLREVPVRW</sequence>
<keyword evidence="4" id="KW-1185">Reference proteome</keyword>
<reference evidence="3 4" key="1">
    <citation type="submission" date="2022-06" db="EMBL/GenBank/DDBJ databases">
        <title>Sequencing the genomes of 1000 actinobacteria strains.</title>
        <authorList>
            <person name="Klenk H.-P."/>
        </authorList>
    </citation>
    <scope>NUCLEOTIDE SEQUENCE [LARGE SCALE GENOMIC DNA]</scope>
    <source>
        <strain evidence="3 4">DSM 44170</strain>
    </source>
</reference>
<keyword evidence="2" id="KW-0560">Oxidoreductase</keyword>
<dbReference type="CDD" id="cd11031">
    <property type="entry name" value="Cyp158A-like"/>
    <property type="match status" value="1"/>
</dbReference>
<keyword evidence="2" id="KW-0479">Metal-binding</keyword>
<gene>
    <name evidence="3" type="ORF">HD595_007240</name>
</gene>
<dbReference type="Proteomes" id="UP001320766">
    <property type="component" value="Unassembled WGS sequence"/>
</dbReference>
<dbReference type="InterPro" id="IPR017972">
    <property type="entry name" value="Cyt_P450_CS"/>
</dbReference>
<keyword evidence="2" id="KW-0349">Heme</keyword>
<accession>A0ABT1KAS2</accession>
<dbReference type="PRINTS" id="PR00359">
    <property type="entry name" value="BP450"/>
</dbReference>
<dbReference type="EMBL" id="JAMZEC010000001">
    <property type="protein sequence ID" value="MCP2351118.1"/>
    <property type="molecule type" value="Genomic_DNA"/>
</dbReference>
<comment type="caution">
    <text evidence="3">The sequence shown here is derived from an EMBL/GenBank/DDBJ whole genome shotgun (WGS) entry which is preliminary data.</text>
</comment>
<dbReference type="InterPro" id="IPR002397">
    <property type="entry name" value="Cyt_P450_B"/>
</dbReference>
<evidence type="ECO:0000313" key="3">
    <source>
        <dbReference type="EMBL" id="MCP2351118.1"/>
    </source>
</evidence>
<dbReference type="RefSeq" id="WP_253777122.1">
    <property type="nucleotide sequence ID" value="NZ_BAAAVE010000002.1"/>
</dbReference>
<comment type="similarity">
    <text evidence="1 2">Belongs to the cytochrome P450 family.</text>
</comment>
<keyword evidence="2" id="KW-0408">Iron</keyword>
<dbReference type="Gene3D" id="1.10.630.10">
    <property type="entry name" value="Cytochrome P450"/>
    <property type="match status" value="1"/>
</dbReference>
<dbReference type="PANTHER" id="PTHR46696:SF6">
    <property type="entry name" value="P450, PUTATIVE (EUROFUNG)-RELATED"/>
    <property type="match status" value="1"/>
</dbReference>
<proteinExistence type="inferred from homology"/>
<dbReference type="InterPro" id="IPR001128">
    <property type="entry name" value="Cyt_P450"/>
</dbReference>
<evidence type="ECO:0000313" key="4">
    <source>
        <dbReference type="Proteomes" id="UP001320766"/>
    </source>
</evidence>
<keyword evidence="2" id="KW-0503">Monooxygenase</keyword>
<organism evidence="3 4">
    <name type="scientific">Nonomuraea roseoviolacea subsp. carminata</name>
    <dbReference type="NCBI Taxonomy" id="160689"/>
    <lineage>
        <taxon>Bacteria</taxon>
        <taxon>Bacillati</taxon>
        <taxon>Actinomycetota</taxon>
        <taxon>Actinomycetes</taxon>
        <taxon>Streptosporangiales</taxon>
        <taxon>Streptosporangiaceae</taxon>
        <taxon>Nonomuraea</taxon>
    </lineage>
</organism>
<dbReference type="SUPFAM" id="SSF48264">
    <property type="entry name" value="Cytochrome P450"/>
    <property type="match status" value="1"/>
</dbReference>
<protein>
    <submittedName>
        <fullName evidence="3">Cytochrome P450</fullName>
    </submittedName>
</protein>
<evidence type="ECO:0000256" key="2">
    <source>
        <dbReference type="RuleBase" id="RU000461"/>
    </source>
</evidence>
<evidence type="ECO:0000256" key="1">
    <source>
        <dbReference type="ARBA" id="ARBA00010617"/>
    </source>
</evidence>
<dbReference type="PANTHER" id="PTHR46696">
    <property type="entry name" value="P450, PUTATIVE (EUROFUNG)-RELATED"/>
    <property type="match status" value="1"/>
</dbReference>
<dbReference type="InterPro" id="IPR036396">
    <property type="entry name" value="Cyt_P450_sf"/>
</dbReference>